<dbReference type="EMBL" id="JACHFM010000002">
    <property type="protein sequence ID" value="MBB5222085.1"/>
    <property type="molecule type" value="Genomic_DNA"/>
</dbReference>
<dbReference type="Gene3D" id="3.40.630.30">
    <property type="match status" value="1"/>
</dbReference>
<dbReference type="PANTHER" id="PTHR37323:SF1">
    <property type="entry name" value="L-ORNITHINE N(ALPHA)-ACYLTRANSFERASE"/>
    <property type="match status" value="1"/>
</dbReference>
<evidence type="ECO:0000256" key="7">
    <source>
        <dbReference type="ARBA" id="ARBA00039058"/>
    </source>
</evidence>
<reference evidence="11 12" key="1">
    <citation type="submission" date="2020-08" db="EMBL/GenBank/DDBJ databases">
        <title>Genomic Encyclopedia of Type Strains, Phase IV (KMG-IV): sequencing the most valuable type-strain genomes for metagenomic binning, comparative biology and taxonomic classification.</title>
        <authorList>
            <person name="Goeker M."/>
        </authorList>
    </citation>
    <scope>NUCLEOTIDE SEQUENCE [LARGE SCALE GENOMIC DNA]</scope>
    <source>
        <strain evidence="11 12">DSM 101730</strain>
    </source>
</reference>
<dbReference type="RefSeq" id="WP_184148504.1">
    <property type="nucleotide sequence ID" value="NZ_JACHFM010000002.1"/>
</dbReference>
<evidence type="ECO:0000256" key="3">
    <source>
        <dbReference type="ARBA" id="ARBA00022679"/>
    </source>
</evidence>
<comment type="pathway">
    <text evidence="1">Lipid metabolism.</text>
</comment>
<dbReference type="EC" id="2.3.2.30" evidence="7"/>
<comment type="caution">
    <text evidence="11">The sequence shown here is derived from an EMBL/GenBank/DDBJ whole genome shotgun (WGS) entry which is preliminary data.</text>
</comment>
<protein>
    <recommendedName>
        <fullName evidence="8">L-ornithine N(alpha)-acyltransferase</fullName>
        <ecNumber evidence="7">2.3.2.30</ecNumber>
    </recommendedName>
</protein>
<evidence type="ECO:0000256" key="9">
    <source>
        <dbReference type="ARBA" id="ARBA00045724"/>
    </source>
</evidence>
<comment type="function">
    <text evidence="9">Catalyzes the first step in the biosynthesis of ornithine lipids, which are phosphorus-free membrane lipids. Catalyzes the 3-hydroxyacyl-acyl carrier protein-dependent acylation of ornithine to form lyso-ornithine lipid (LOL).</text>
</comment>
<name>A0A840SNB1_9RHOB</name>
<evidence type="ECO:0000256" key="5">
    <source>
        <dbReference type="ARBA" id="ARBA00023315"/>
    </source>
</evidence>
<keyword evidence="2" id="KW-0444">Lipid biosynthesis</keyword>
<evidence type="ECO:0000256" key="4">
    <source>
        <dbReference type="ARBA" id="ARBA00023098"/>
    </source>
</evidence>
<dbReference type="InterPro" id="IPR052351">
    <property type="entry name" value="Ornithine_N-alpha-AT"/>
</dbReference>
<evidence type="ECO:0000256" key="6">
    <source>
        <dbReference type="ARBA" id="ARBA00038095"/>
    </source>
</evidence>
<dbReference type="GO" id="GO:0006629">
    <property type="term" value="P:lipid metabolic process"/>
    <property type="evidence" value="ECO:0007669"/>
    <property type="project" value="UniProtKB-KW"/>
</dbReference>
<evidence type="ECO:0000256" key="1">
    <source>
        <dbReference type="ARBA" id="ARBA00005189"/>
    </source>
</evidence>
<evidence type="ECO:0000313" key="11">
    <source>
        <dbReference type="EMBL" id="MBB5222085.1"/>
    </source>
</evidence>
<keyword evidence="4" id="KW-0443">Lipid metabolism</keyword>
<comment type="similarity">
    <text evidence="6">Belongs to the acetyltransferase family. OlsB subfamily.</text>
</comment>
<evidence type="ECO:0000256" key="10">
    <source>
        <dbReference type="ARBA" id="ARBA00047785"/>
    </source>
</evidence>
<organism evidence="11 12">
    <name type="scientific">Amaricoccus macauensis</name>
    <dbReference type="NCBI Taxonomy" id="57001"/>
    <lineage>
        <taxon>Bacteria</taxon>
        <taxon>Pseudomonadati</taxon>
        <taxon>Pseudomonadota</taxon>
        <taxon>Alphaproteobacteria</taxon>
        <taxon>Rhodobacterales</taxon>
        <taxon>Paracoccaceae</taxon>
        <taxon>Amaricoccus</taxon>
    </lineage>
</organism>
<evidence type="ECO:0000256" key="2">
    <source>
        <dbReference type="ARBA" id="ARBA00022516"/>
    </source>
</evidence>
<comment type="catalytic activity">
    <reaction evidence="10">
        <text>a (3R)-hydroxyacyl-[ACP] + L-ornithine = a lyso-ornithine lipid + holo-[ACP] + H(+)</text>
        <dbReference type="Rhea" id="RHEA:20633"/>
        <dbReference type="Rhea" id="RHEA-COMP:9685"/>
        <dbReference type="Rhea" id="RHEA-COMP:9945"/>
        <dbReference type="ChEBI" id="CHEBI:15378"/>
        <dbReference type="ChEBI" id="CHEBI:46911"/>
        <dbReference type="ChEBI" id="CHEBI:64479"/>
        <dbReference type="ChEBI" id="CHEBI:78827"/>
        <dbReference type="ChEBI" id="CHEBI:138482"/>
        <dbReference type="EC" id="2.3.2.30"/>
    </reaction>
    <physiologicalReaction direction="left-to-right" evidence="10">
        <dbReference type="Rhea" id="RHEA:20634"/>
    </physiologicalReaction>
</comment>
<evidence type="ECO:0000313" key="12">
    <source>
        <dbReference type="Proteomes" id="UP000549457"/>
    </source>
</evidence>
<dbReference type="PANTHER" id="PTHR37323">
    <property type="entry name" value="GCN5-RELATED N-ACETYLTRANSFERASE"/>
    <property type="match status" value="1"/>
</dbReference>
<keyword evidence="3" id="KW-0808">Transferase</keyword>
<dbReference type="AlphaFoldDB" id="A0A840SNB1"/>
<dbReference type="Proteomes" id="UP000549457">
    <property type="component" value="Unassembled WGS sequence"/>
</dbReference>
<keyword evidence="12" id="KW-1185">Reference proteome</keyword>
<gene>
    <name evidence="11" type="ORF">HNP73_002021</name>
</gene>
<dbReference type="InterPro" id="IPR016181">
    <property type="entry name" value="Acyl_CoA_acyltransferase"/>
</dbReference>
<sequence length="260" mass="29530">MEIEANRYRVKLAETPEEREAAQRLRFRVFVEEMGAEASAEQRTLRREWDDFDPYFDHLILETGERVADPLDRVVGVYRLMRGEVAEAGTGFYGASEYDLSPIAKSGRRVVELGRSCVAREHRGGPGMHLLWNGLAAYVLERDIELLFGVASFPGTDVDALAEALSYLHHTHLAPPDLRARARPEHYVEMNRMPQDAVNAARAQKAIPPLIKAYLRLGGFVGEGAYVDHAFNTIDVCVIMDTTRMTERYRAFYERGRRKS</sequence>
<dbReference type="Pfam" id="PF13444">
    <property type="entry name" value="Acetyltransf_5"/>
    <property type="match status" value="1"/>
</dbReference>
<dbReference type="SUPFAM" id="SSF55729">
    <property type="entry name" value="Acyl-CoA N-acyltransferases (Nat)"/>
    <property type="match status" value="1"/>
</dbReference>
<keyword evidence="5" id="KW-0012">Acyltransferase</keyword>
<proteinExistence type="inferred from homology"/>
<dbReference type="GO" id="GO:0043810">
    <property type="term" value="F:ornithine-acyl [acyl carrier protein] N-acyltransferase activity"/>
    <property type="evidence" value="ECO:0007669"/>
    <property type="project" value="UniProtKB-EC"/>
</dbReference>
<accession>A0A840SNB1</accession>
<evidence type="ECO:0000256" key="8">
    <source>
        <dbReference type="ARBA" id="ARBA00039866"/>
    </source>
</evidence>